<sequence>MADELGEFDRAILEFESRAPANIGVKEEAIRSELGITPVRYYHRLNTLIDVPAALAEYPVLIHRLGNVRNQRASLRK</sequence>
<evidence type="ECO:0000313" key="1">
    <source>
        <dbReference type="EMBL" id="QMV84551.1"/>
    </source>
</evidence>
<name>A0A7G5FD60_9CORY</name>
<dbReference type="AlphaFoldDB" id="A0A7G5FD60"/>
<dbReference type="Proteomes" id="UP000515570">
    <property type="component" value="Chromosome"/>
</dbReference>
<keyword evidence="2" id="KW-1185">Reference proteome</keyword>
<dbReference type="RefSeq" id="WP_182385359.1">
    <property type="nucleotide sequence ID" value="NZ_CP059833.1"/>
</dbReference>
<dbReference type="InterPro" id="IPR021678">
    <property type="entry name" value="DUF3263"/>
</dbReference>
<reference evidence="1 2" key="1">
    <citation type="submission" date="2020-07" db="EMBL/GenBank/DDBJ databases">
        <title>non toxigenic Corynebacterium sp. nov from a clinical source.</title>
        <authorList>
            <person name="Bernier A.-M."/>
            <person name="Bernard K."/>
        </authorList>
    </citation>
    <scope>NUCLEOTIDE SEQUENCE [LARGE SCALE GENOMIC DNA]</scope>
    <source>
        <strain evidence="2">NML 93-0612</strain>
    </source>
</reference>
<dbReference type="Pfam" id="PF11662">
    <property type="entry name" value="DUF3263"/>
    <property type="match status" value="1"/>
</dbReference>
<proteinExistence type="predicted"/>
<gene>
    <name evidence="1" type="ORF">HW450_09285</name>
</gene>
<evidence type="ECO:0000313" key="2">
    <source>
        <dbReference type="Proteomes" id="UP000515570"/>
    </source>
</evidence>
<protein>
    <submittedName>
        <fullName evidence="1">DUF3263 domain-containing protein</fullName>
    </submittedName>
</protein>
<accession>A0A7G5FD60</accession>
<organism evidence="1 2">
    <name type="scientific">Corynebacterium hindlerae</name>
    <dbReference type="NCBI Taxonomy" id="699041"/>
    <lineage>
        <taxon>Bacteria</taxon>
        <taxon>Bacillati</taxon>
        <taxon>Actinomycetota</taxon>
        <taxon>Actinomycetes</taxon>
        <taxon>Mycobacteriales</taxon>
        <taxon>Corynebacteriaceae</taxon>
        <taxon>Corynebacterium</taxon>
    </lineage>
</organism>
<dbReference type="EMBL" id="CP059833">
    <property type="protein sequence ID" value="QMV84551.1"/>
    <property type="molecule type" value="Genomic_DNA"/>
</dbReference>